<reference evidence="2" key="2">
    <citation type="journal article" date="2024" name="Plant">
        <title>Genomic evolution and insights into agronomic trait innovations of Sesamum species.</title>
        <authorList>
            <person name="Miao H."/>
            <person name="Wang L."/>
            <person name="Qu L."/>
            <person name="Liu H."/>
            <person name="Sun Y."/>
            <person name="Le M."/>
            <person name="Wang Q."/>
            <person name="Wei S."/>
            <person name="Zheng Y."/>
            <person name="Lin W."/>
            <person name="Duan Y."/>
            <person name="Cao H."/>
            <person name="Xiong S."/>
            <person name="Wang X."/>
            <person name="Wei L."/>
            <person name="Li C."/>
            <person name="Ma Q."/>
            <person name="Ju M."/>
            <person name="Zhao R."/>
            <person name="Li G."/>
            <person name="Mu C."/>
            <person name="Tian Q."/>
            <person name="Mei H."/>
            <person name="Zhang T."/>
            <person name="Gao T."/>
            <person name="Zhang H."/>
        </authorList>
    </citation>
    <scope>NUCLEOTIDE SEQUENCE</scope>
    <source>
        <strain evidence="2">G02</strain>
    </source>
</reference>
<organism evidence="2">
    <name type="scientific">Sesamum radiatum</name>
    <name type="common">Black benniseed</name>
    <dbReference type="NCBI Taxonomy" id="300843"/>
    <lineage>
        <taxon>Eukaryota</taxon>
        <taxon>Viridiplantae</taxon>
        <taxon>Streptophyta</taxon>
        <taxon>Embryophyta</taxon>
        <taxon>Tracheophyta</taxon>
        <taxon>Spermatophyta</taxon>
        <taxon>Magnoliopsida</taxon>
        <taxon>eudicotyledons</taxon>
        <taxon>Gunneridae</taxon>
        <taxon>Pentapetalae</taxon>
        <taxon>asterids</taxon>
        <taxon>lamiids</taxon>
        <taxon>Lamiales</taxon>
        <taxon>Pedaliaceae</taxon>
        <taxon>Sesamum</taxon>
    </lineage>
</organism>
<accession>A0AAW2JG71</accession>
<gene>
    <name evidence="2" type="ORF">Sradi_6941400</name>
</gene>
<dbReference type="EMBL" id="JACGWJ010000321">
    <property type="protein sequence ID" value="KAL0293357.1"/>
    <property type="molecule type" value="Genomic_DNA"/>
</dbReference>
<sequence length="150" mass="16770">MEGLYRIFTRNTTTRSSECSSAHPHRAIYTAHNPDNEHMAGTHSDSGRSRDDYEDATFSQSSTMPLPDEYFSLPPEPTFSTPSSSKHPGRRGKSELQSKKCETMDSLNESLQGKTDRTGLKAAESTKQCVDELTKFKNLSDVVFTIGMER</sequence>
<evidence type="ECO:0000256" key="1">
    <source>
        <dbReference type="SAM" id="MobiDB-lite"/>
    </source>
</evidence>
<feature type="compositionally biased region" description="Basic and acidic residues" evidence="1">
    <location>
        <begin position="34"/>
        <end position="51"/>
    </location>
</feature>
<name>A0AAW2JG71_SESRA</name>
<proteinExistence type="predicted"/>
<reference evidence="2" key="1">
    <citation type="submission" date="2020-06" db="EMBL/GenBank/DDBJ databases">
        <authorList>
            <person name="Li T."/>
            <person name="Hu X."/>
            <person name="Zhang T."/>
            <person name="Song X."/>
            <person name="Zhang H."/>
            <person name="Dai N."/>
            <person name="Sheng W."/>
            <person name="Hou X."/>
            <person name="Wei L."/>
        </authorList>
    </citation>
    <scope>NUCLEOTIDE SEQUENCE</scope>
    <source>
        <strain evidence="2">G02</strain>
        <tissue evidence="2">Leaf</tissue>
    </source>
</reference>
<feature type="region of interest" description="Disordered" evidence="1">
    <location>
        <begin position="1"/>
        <end position="119"/>
    </location>
</feature>
<dbReference type="AlphaFoldDB" id="A0AAW2JG71"/>
<feature type="compositionally biased region" description="Polar residues" evidence="1">
    <location>
        <begin position="9"/>
        <end position="20"/>
    </location>
</feature>
<protein>
    <submittedName>
        <fullName evidence="2">Uncharacterized protein</fullName>
    </submittedName>
</protein>
<comment type="caution">
    <text evidence="2">The sequence shown here is derived from an EMBL/GenBank/DDBJ whole genome shotgun (WGS) entry which is preliminary data.</text>
</comment>
<feature type="compositionally biased region" description="Basic and acidic residues" evidence="1">
    <location>
        <begin position="92"/>
        <end position="103"/>
    </location>
</feature>
<evidence type="ECO:0000313" key="2">
    <source>
        <dbReference type="EMBL" id="KAL0293357.1"/>
    </source>
</evidence>